<dbReference type="Pfam" id="PF13649">
    <property type="entry name" value="Methyltransf_25"/>
    <property type="match status" value="1"/>
</dbReference>
<dbReference type="GO" id="GO:0032259">
    <property type="term" value="P:methylation"/>
    <property type="evidence" value="ECO:0007669"/>
    <property type="project" value="UniProtKB-KW"/>
</dbReference>
<dbReference type="NCBIfam" id="NF041820">
    <property type="entry name" value="daptide_MTase"/>
    <property type="match status" value="1"/>
</dbReference>
<gene>
    <name evidence="2" type="ORF">SAMN04490357_5032</name>
</gene>
<dbReference type="SUPFAM" id="SSF53335">
    <property type="entry name" value="S-adenosyl-L-methionine-dependent methyltransferases"/>
    <property type="match status" value="1"/>
</dbReference>
<keyword evidence="2" id="KW-0489">Methyltransferase</keyword>
<dbReference type="STRING" id="67331.SAMN04490357_5032"/>
<dbReference type="EMBL" id="FNTD01000004">
    <property type="protein sequence ID" value="SED51861.1"/>
    <property type="molecule type" value="Genomic_DNA"/>
</dbReference>
<evidence type="ECO:0000313" key="3">
    <source>
        <dbReference type="Proteomes" id="UP000182375"/>
    </source>
</evidence>
<dbReference type="AlphaFoldDB" id="A0A1H5BCA3"/>
<proteinExistence type="predicted"/>
<name>A0A1H5BCA3_9ACTN</name>
<dbReference type="InterPro" id="IPR049690">
    <property type="entry name" value="Daptide_MTase"/>
</dbReference>
<dbReference type="Gene3D" id="3.40.50.150">
    <property type="entry name" value="Vaccinia Virus protein VP39"/>
    <property type="match status" value="1"/>
</dbReference>
<sequence>MTTATPLSPPGLAGRVLAGYGDRVVLHDLYDEAGVPVYHDLAATDTSEIRELLRVARGGTGPVLELAAGSGRLTLPLLALGREVTALELKEGMLDLLRERLATLPAGARARCAPVRGDMSAFDLGRTYGLVVLGTTSVSLLDDAGRAGLLASVRAHLRPGGTFLLSTVDRAADAGAEADLDFEVRGASGRHYRMIEHWPPGAPARGVTILPPEHEAAAADRIEVLTTSIRVLAAQRLERELAAAGLPVVARHTLPASGPRHVDVLIEAEAA</sequence>
<dbReference type="RefSeq" id="WP_070026974.1">
    <property type="nucleotide sequence ID" value="NZ_FNTD01000004.1"/>
</dbReference>
<reference evidence="2 3" key="1">
    <citation type="submission" date="2016-10" db="EMBL/GenBank/DDBJ databases">
        <authorList>
            <person name="de Groot N.N."/>
        </authorList>
    </citation>
    <scope>NUCLEOTIDE SEQUENCE [LARGE SCALE GENOMIC DNA]</scope>
    <source>
        <strain evidence="2 3">DSM 40306</strain>
    </source>
</reference>
<dbReference type="GO" id="GO:0008168">
    <property type="term" value="F:methyltransferase activity"/>
    <property type="evidence" value="ECO:0007669"/>
    <property type="project" value="UniProtKB-KW"/>
</dbReference>
<evidence type="ECO:0000259" key="1">
    <source>
        <dbReference type="Pfam" id="PF13649"/>
    </source>
</evidence>
<dbReference type="CDD" id="cd02440">
    <property type="entry name" value="AdoMet_MTases"/>
    <property type="match status" value="1"/>
</dbReference>
<dbReference type="InterPro" id="IPR029063">
    <property type="entry name" value="SAM-dependent_MTases_sf"/>
</dbReference>
<dbReference type="InterPro" id="IPR041698">
    <property type="entry name" value="Methyltransf_25"/>
</dbReference>
<keyword evidence="2" id="KW-0808">Transferase</keyword>
<organism evidence="2 3">
    <name type="scientific">Streptomyces misionensis</name>
    <dbReference type="NCBI Taxonomy" id="67331"/>
    <lineage>
        <taxon>Bacteria</taxon>
        <taxon>Bacillati</taxon>
        <taxon>Actinomycetota</taxon>
        <taxon>Actinomycetes</taxon>
        <taxon>Kitasatosporales</taxon>
        <taxon>Streptomycetaceae</taxon>
        <taxon>Streptomyces</taxon>
    </lineage>
</organism>
<accession>A0A1H5BCA3</accession>
<dbReference type="Proteomes" id="UP000182375">
    <property type="component" value="Unassembled WGS sequence"/>
</dbReference>
<dbReference type="GeneID" id="95514118"/>
<feature type="domain" description="Methyltransferase" evidence="1">
    <location>
        <begin position="63"/>
        <end position="161"/>
    </location>
</feature>
<protein>
    <submittedName>
        <fullName evidence="2">Methyltransferase domain-containing protein</fullName>
    </submittedName>
</protein>
<evidence type="ECO:0000313" key="2">
    <source>
        <dbReference type="EMBL" id="SED51861.1"/>
    </source>
</evidence>